<reference evidence="2" key="1">
    <citation type="submission" date="2024-02" db="EMBL/GenBank/DDBJ databases">
        <authorList>
            <consortium name="ELIXIR-Norway"/>
            <consortium name="Elixir Norway"/>
        </authorList>
    </citation>
    <scope>NUCLEOTIDE SEQUENCE</scope>
</reference>
<dbReference type="EMBL" id="OZ019901">
    <property type="protein sequence ID" value="CAK9237748.1"/>
    <property type="molecule type" value="Genomic_DNA"/>
</dbReference>
<accession>A0ABP0V4W4</accession>
<organism evidence="2 3">
    <name type="scientific">Sphagnum troendelagicum</name>
    <dbReference type="NCBI Taxonomy" id="128251"/>
    <lineage>
        <taxon>Eukaryota</taxon>
        <taxon>Viridiplantae</taxon>
        <taxon>Streptophyta</taxon>
        <taxon>Embryophyta</taxon>
        <taxon>Bryophyta</taxon>
        <taxon>Sphagnophytina</taxon>
        <taxon>Sphagnopsida</taxon>
        <taxon>Sphagnales</taxon>
        <taxon>Sphagnaceae</taxon>
        <taxon>Sphagnum</taxon>
    </lineage>
</organism>
<sequence>MGACDTGMMAVNASPVHQPSWAPPDLATSSGLEVVESSAGPLDMDHVRLAAALPTTLPSSLSTKDGSMLGNQKAEVFALAHRGRVEAEAAAYLEAETRKTEAHAQTLQARAEQRRMRVEAKALERRKREEQRAELAVHNAKVRAQKIVSKALEDELRIKAKAHEEAERTIADSQTRAEQEKAEAEETRKRNIAELNDRAQQLVALGVLPSRKSDKASTVLYKLINRHFTD</sequence>
<gene>
    <name evidence="2" type="ORF">CSSPTR1EN2_LOCUS23858</name>
</gene>
<protein>
    <submittedName>
        <fullName evidence="2">Uncharacterized protein</fullName>
    </submittedName>
</protein>
<dbReference type="Proteomes" id="UP001497512">
    <property type="component" value="Chromosome 9"/>
</dbReference>
<name>A0ABP0V4W4_9BRYO</name>
<evidence type="ECO:0000313" key="2">
    <source>
        <dbReference type="EMBL" id="CAK9237748.1"/>
    </source>
</evidence>
<evidence type="ECO:0000313" key="3">
    <source>
        <dbReference type="Proteomes" id="UP001497512"/>
    </source>
</evidence>
<evidence type="ECO:0000256" key="1">
    <source>
        <dbReference type="SAM" id="MobiDB-lite"/>
    </source>
</evidence>
<feature type="region of interest" description="Disordered" evidence="1">
    <location>
        <begin position="164"/>
        <end position="190"/>
    </location>
</feature>
<proteinExistence type="predicted"/>
<keyword evidence="3" id="KW-1185">Reference proteome</keyword>